<dbReference type="InterPro" id="IPR001959">
    <property type="entry name" value="Transposase"/>
</dbReference>
<keyword evidence="3" id="KW-0815">Transposition</keyword>
<feature type="domain" description="Probable transposase IS891/IS1136/IS1341" evidence="6">
    <location>
        <begin position="184"/>
        <end position="288"/>
    </location>
</feature>
<dbReference type="EMBL" id="BNJG01000001">
    <property type="protein sequence ID" value="GHO52499.1"/>
    <property type="molecule type" value="Genomic_DNA"/>
</dbReference>
<evidence type="ECO:0000256" key="4">
    <source>
        <dbReference type="ARBA" id="ARBA00023125"/>
    </source>
</evidence>
<reference evidence="8 9" key="1">
    <citation type="journal article" date="2021" name="Int. J. Syst. Evol. Microbiol.">
        <title>Reticulibacter mediterranei gen. nov., sp. nov., within the new family Reticulibacteraceae fam. nov., and Ktedonospora formicarum gen. nov., sp. nov., Ktedonobacter robiniae sp. nov., Dictyobacter formicarum sp. nov. and Dictyobacter arantiisoli sp. nov., belonging to the class Ktedonobacteria.</title>
        <authorList>
            <person name="Yabe S."/>
            <person name="Zheng Y."/>
            <person name="Wang C.M."/>
            <person name="Sakai Y."/>
            <person name="Abe K."/>
            <person name="Yokota A."/>
            <person name="Donadio S."/>
            <person name="Cavaletti L."/>
            <person name="Monciardini P."/>
        </authorList>
    </citation>
    <scope>NUCLEOTIDE SEQUENCE [LARGE SCALE GENOMIC DNA]</scope>
    <source>
        <strain evidence="8 9">SOSP1-30</strain>
    </source>
</reference>
<evidence type="ECO:0000313" key="8">
    <source>
        <dbReference type="EMBL" id="GHO52499.1"/>
    </source>
</evidence>
<dbReference type="Pfam" id="PF01385">
    <property type="entry name" value="OrfB_IS605"/>
    <property type="match status" value="1"/>
</dbReference>
<dbReference type="PANTHER" id="PTHR30405">
    <property type="entry name" value="TRANSPOSASE"/>
    <property type="match status" value="1"/>
</dbReference>
<comment type="similarity">
    <text evidence="2">In the N-terminal section; belongs to the transposase 2 family.</text>
</comment>
<protein>
    <submittedName>
        <fullName evidence="8">Transposase</fullName>
    </submittedName>
</protein>
<sequence>MKQIITAKLKLILTPEQVEALRHTQLAYRDALNAVSQYAFDHGKTSSVTKLHKGMYAELRTRYHLPSQLACSVERQVAATYKGLWTKLKKNAEHRRAKITKKRFKGLDQPPHYVSPTVQYTYERDYTFQRDSRVSIGTLNGRISVPYQGYNKHLALIREGATIGDAKLWYDRPKKQFYLLVSLSIEMPDLTPAQLQEVVGVDVGIRYLAVTSTTTGKASFHTGKRVRHQANHYARLRKRLQKKGTRGATRRLRRIEQRERRLKLQANHTLAKQIIKQHPHTLMGLEHLTDIQERTKRRKRKRKKNGKGYEPVSAKARKTNRVYSQWSFAELHTLLSYKATLAGSLAVKVDADYTSKACPMCGHTAGANRPGKGLLFVCKQCQYCLHADLIGARNITMRTLLVWQDWARTGCLSITPDASDREAKAARLQRYAELRWSPEVTKQPPASSRRSLTASL</sequence>
<keyword evidence="4" id="KW-0238">DNA-binding</keyword>
<gene>
    <name evidence="8" type="ORF">KSB_09740</name>
</gene>
<accession>A0ABQ3UIE8</accession>
<dbReference type="PANTHER" id="PTHR30405:SF11">
    <property type="entry name" value="RNA-GUIDED DNA ENDONUCLEASE RV2885C-RELATED"/>
    <property type="match status" value="1"/>
</dbReference>
<comment type="similarity">
    <text evidence="1">In the C-terminal section; belongs to the transposase 35 family.</text>
</comment>
<evidence type="ECO:0000256" key="1">
    <source>
        <dbReference type="ARBA" id="ARBA00008761"/>
    </source>
</evidence>
<keyword evidence="5" id="KW-0233">DNA recombination</keyword>
<evidence type="ECO:0000256" key="3">
    <source>
        <dbReference type="ARBA" id="ARBA00022578"/>
    </source>
</evidence>
<dbReference type="InterPro" id="IPR010095">
    <property type="entry name" value="Cas12f1-like_TNB"/>
</dbReference>
<evidence type="ECO:0000259" key="6">
    <source>
        <dbReference type="Pfam" id="PF01385"/>
    </source>
</evidence>
<name>A0ABQ3UIE8_9CHLR</name>
<dbReference type="RefSeq" id="WP_201369405.1">
    <property type="nucleotide sequence ID" value="NZ_BNJG01000001.1"/>
</dbReference>
<proteinExistence type="inferred from homology"/>
<evidence type="ECO:0000313" key="9">
    <source>
        <dbReference type="Proteomes" id="UP000654345"/>
    </source>
</evidence>
<evidence type="ECO:0000256" key="2">
    <source>
        <dbReference type="ARBA" id="ARBA00011044"/>
    </source>
</evidence>
<keyword evidence="9" id="KW-1185">Reference proteome</keyword>
<evidence type="ECO:0000256" key="5">
    <source>
        <dbReference type="ARBA" id="ARBA00023172"/>
    </source>
</evidence>
<dbReference type="InterPro" id="IPR051399">
    <property type="entry name" value="RNA-guided_DNA_endo/Transpos"/>
</dbReference>
<dbReference type="NCBIfam" id="NF040570">
    <property type="entry name" value="guided_TnpB"/>
    <property type="match status" value="1"/>
</dbReference>
<comment type="caution">
    <text evidence="8">The sequence shown here is derived from an EMBL/GenBank/DDBJ whole genome shotgun (WGS) entry which is preliminary data.</text>
</comment>
<dbReference type="Proteomes" id="UP000654345">
    <property type="component" value="Unassembled WGS sequence"/>
</dbReference>
<dbReference type="Pfam" id="PF07282">
    <property type="entry name" value="Cas12f1-like_TNB"/>
    <property type="match status" value="1"/>
</dbReference>
<feature type="domain" description="Cas12f1-like TNB" evidence="7">
    <location>
        <begin position="328"/>
        <end position="395"/>
    </location>
</feature>
<evidence type="ECO:0000259" key="7">
    <source>
        <dbReference type="Pfam" id="PF07282"/>
    </source>
</evidence>
<organism evidence="8 9">
    <name type="scientific">Ktedonobacter robiniae</name>
    <dbReference type="NCBI Taxonomy" id="2778365"/>
    <lineage>
        <taxon>Bacteria</taxon>
        <taxon>Bacillati</taxon>
        <taxon>Chloroflexota</taxon>
        <taxon>Ktedonobacteria</taxon>
        <taxon>Ktedonobacterales</taxon>
        <taxon>Ktedonobacteraceae</taxon>
        <taxon>Ktedonobacter</taxon>
    </lineage>
</organism>